<feature type="domain" description="FYVE-type" evidence="6">
    <location>
        <begin position="46"/>
        <end position="104"/>
    </location>
</feature>
<dbReference type="InterPro" id="IPR051702">
    <property type="entry name" value="SH3_domain_YSC84-like"/>
</dbReference>
<evidence type="ECO:0000256" key="4">
    <source>
        <dbReference type="PROSITE-ProRule" id="PRU00091"/>
    </source>
</evidence>
<sequence length="454" mass="49202">MPSSSLFEGGGFDDIAPPARVAQGIRPTPPEWIPDARVTTCMAPACSVAFDTFERRHHCRYCGQIYCERCSSRSMLMPPVWEGKVQFATRDPQRVCDACAFTLERFQKAWSDGNANANRTNVIALDDYSTRYLNSPLRFTLGGEVRKAAYSLRNLLDGINYWDRDAEYFDRQLAGANGLLFLTVGKIAFIGGVRVGTGLVVARLPDSSWSAPCAVGSFGFTFGAVVGAEVTDFVTPLDAEAISEFCNNQTSKVAMGGEVSFAFGPLGRTASAEGIVASDASTTSATSYAQSRGFYGGITVEGAYIKVRDDVNLKFYGRPLSASDLLSGVEKQPTAAAPLYDQLNIFYAEMDHRLAQAQAAAAYGAPEPNSDYNRRVPYDSQYPPANPPKANYESFATPQSPPQRRQQQQQQQQQQVGGIGDSLWGSKPVPKNPFDGGGFGGDNNNNIGRDVVEV</sequence>
<feature type="compositionally biased region" description="Low complexity" evidence="5">
    <location>
        <begin position="403"/>
        <end position="415"/>
    </location>
</feature>
<name>A0AAD7UD87_9STRA</name>
<dbReference type="InterPro" id="IPR011011">
    <property type="entry name" value="Znf_FYVE_PHD"/>
</dbReference>
<evidence type="ECO:0000313" key="7">
    <source>
        <dbReference type="EMBL" id="KAJ8602978.1"/>
    </source>
</evidence>
<dbReference type="CDD" id="cd11526">
    <property type="entry name" value="SYLF_FYVE"/>
    <property type="match status" value="1"/>
</dbReference>
<dbReference type="Pfam" id="PF04366">
    <property type="entry name" value="Ysc84"/>
    <property type="match status" value="1"/>
</dbReference>
<dbReference type="InterPro" id="IPR000306">
    <property type="entry name" value="Znf_FYVE"/>
</dbReference>
<dbReference type="InterPro" id="IPR013083">
    <property type="entry name" value="Znf_RING/FYVE/PHD"/>
</dbReference>
<accession>A0AAD7UD87</accession>
<dbReference type="SUPFAM" id="SSF57903">
    <property type="entry name" value="FYVE/PHD zinc finger"/>
    <property type="match status" value="1"/>
</dbReference>
<evidence type="ECO:0000256" key="3">
    <source>
        <dbReference type="ARBA" id="ARBA00022833"/>
    </source>
</evidence>
<keyword evidence="3" id="KW-0862">Zinc</keyword>
<comment type="caution">
    <text evidence="7">The sequence shown here is derived from an EMBL/GenBank/DDBJ whole genome shotgun (WGS) entry which is preliminary data.</text>
</comment>
<keyword evidence="2 4" id="KW-0863">Zinc-finger</keyword>
<dbReference type="PROSITE" id="PS50178">
    <property type="entry name" value="ZF_FYVE"/>
    <property type="match status" value="1"/>
</dbReference>
<dbReference type="EMBL" id="JAQMWT010000362">
    <property type="protein sequence ID" value="KAJ8602978.1"/>
    <property type="molecule type" value="Genomic_DNA"/>
</dbReference>
<dbReference type="Gene3D" id="3.30.40.10">
    <property type="entry name" value="Zinc/RING finger domain, C3HC4 (zinc finger)"/>
    <property type="match status" value="1"/>
</dbReference>
<protein>
    <recommendedName>
        <fullName evidence="6">FYVE-type domain-containing protein</fullName>
    </recommendedName>
</protein>
<dbReference type="InterPro" id="IPR017455">
    <property type="entry name" value="Znf_FYVE-rel"/>
</dbReference>
<dbReference type="Pfam" id="PF01363">
    <property type="entry name" value="FYVE"/>
    <property type="match status" value="1"/>
</dbReference>
<evidence type="ECO:0000256" key="5">
    <source>
        <dbReference type="SAM" id="MobiDB-lite"/>
    </source>
</evidence>
<dbReference type="InterPro" id="IPR007461">
    <property type="entry name" value="Ysc84_actin-binding"/>
</dbReference>
<dbReference type="GO" id="GO:0008270">
    <property type="term" value="F:zinc ion binding"/>
    <property type="evidence" value="ECO:0007669"/>
    <property type="project" value="UniProtKB-KW"/>
</dbReference>
<evidence type="ECO:0000256" key="1">
    <source>
        <dbReference type="ARBA" id="ARBA00022723"/>
    </source>
</evidence>
<evidence type="ECO:0000313" key="8">
    <source>
        <dbReference type="Proteomes" id="UP001230188"/>
    </source>
</evidence>
<dbReference type="GO" id="GO:0035091">
    <property type="term" value="F:phosphatidylinositol binding"/>
    <property type="evidence" value="ECO:0007669"/>
    <property type="project" value="TreeGrafter"/>
</dbReference>
<dbReference type="AlphaFoldDB" id="A0AAD7UD87"/>
<reference evidence="7" key="1">
    <citation type="submission" date="2023-01" db="EMBL/GenBank/DDBJ databases">
        <title>Metagenome sequencing of chrysophaentin producing Chrysophaeum taylorii.</title>
        <authorList>
            <person name="Davison J."/>
            <person name="Bewley C."/>
        </authorList>
    </citation>
    <scope>NUCLEOTIDE SEQUENCE</scope>
    <source>
        <strain evidence="7">NIES-1699</strain>
    </source>
</reference>
<dbReference type="PANTHER" id="PTHR15629:SF2">
    <property type="entry name" value="SH3 DOMAIN-CONTAINING YSC84-LIKE PROTEIN 1"/>
    <property type="match status" value="1"/>
</dbReference>
<evidence type="ECO:0000256" key="2">
    <source>
        <dbReference type="ARBA" id="ARBA00022771"/>
    </source>
</evidence>
<dbReference type="SMART" id="SM00064">
    <property type="entry name" value="FYVE"/>
    <property type="match status" value="1"/>
</dbReference>
<feature type="region of interest" description="Disordered" evidence="5">
    <location>
        <begin position="361"/>
        <end position="454"/>
    </location>
</feature>
<dbReference type="PANTHER" id="PTHR15629">
    <property type="entry name" value="SH3YL1 PROTEIN"/>
    <property type="match status" value="1"/>
</dbReference>
<dbReference type="Proteomes" id="UP001230188">
    <property type="component" value="Unassembled WGS sequence"/>
</dbReference>
<keyword evidence="1" id="KW-0479">Metal-binding</keyword>
<gene>
    <name evidence="7" type="ORF">CTAYLR_001485</name>
</gene>
<evidence type="ECO:0000259" key="6">
    <source>
        <dbReference type="PROSITE" id="PS50178"/>
    </source>
</evidence>
<proteinExistence type="predicted"/>
<organism evidence="7 8">
    <name type="scientific">Chrysophaeum taylorii</name>
    <dbReference type="NCBI Taxonomy" id="2483200"/>
    <lineage>
        <taxon>Eukaryota</taxon>
        <taxon>Sar</taxon>
        <taxon>Stramenopiles</taxon>
        <taxon>Ochrophyta</taxon>
        <taxon>Pelagophyceae</taxon>
        <taxon>Pelagomonadales</taxon>
        <taxon>Pelagomonadaceae</taxon>
        <taxon>Chrysophaeum</taxon>
    </lineage>
</organism>
<keyword evidence="8" id="KW-1185">Reference proteome</keyword>